<feature type="domain" description="U3 small nucleolar RNA-associated protein 20 N-terminal" evidence="1">
    <location>
        <begin position="858"/>
        <end position="1477"/>
    </location>
</feature>
<dbReference type="SUPFAM" id="SSF48371">
    <property type="entry name" value="ARM repeat"/>
    <property type="match status" value="2"/>
</dbReference>
<dbReference type="Pfam" id="PF23099">
    <property type="entry name" value="UTP20_C"/>
    <property type="match status" value="1"/>
</dbReference>
<reference evidence="4 5" key="1">
    <citation type="submission" date="2019-08" db="EMBL/GenBank/DDBJ databases">
        <authorList>
            <person name="Alioto T."/>
            <person name="Alioto T."/>
            <person name="Gomez Garrido J."/>
        </authorList>
    </citation>
    <scope>NUCLEOTIDE SEQUENCE [LARGE SCALE GENOMIC DNA]</scope>
</reference>
<dbReference type="Pfam" id="PF07539">
    <property type="entry name" value="UTP20_N"/>
    <property type="match status" value="1"/>
</dbReference>
<dbReference type="InterPro" id="IPR057525">
    <property type="entry name" value="UTP20_C"/>
</dbReference>
<dbReference type="InterPro" id="IPR016024">
    <property type="entry name" value="ARM-type_fold"/>
</dbReference>
<evidence type="ECO:0000259" key="2">
    <source>
        <dbReference type="Pfam" id="PF20416"/>
    </source>
</evidence>
<accession>A0A5E4NEI0</accession>
<dbReference type="PANTHER" id="PTHR17695">
    <property type="entry name" value="SMALL SUBUNIT PROCESSOME COMPONENT 20 HOMOLOG"/>
    <property type="match status" value="1"/>
</dbReference>
<gene>
    <name evidence="4" type="ORF">CINCED_3A017097</name>
</gene>
<feature type="domain" description="U3 small nucleolar RNA-associated protein 20" evidence="2">
    <location>
        <begin position="1747"/>
        <end position="1964"/>
    </location>
</feature>
<dbReference type="GO" id="GO:0030686">
    <property type="term" value="C:90S preribosome"/>
    <property type="evidence" value="ECO:0007669"/>
    <property type="project" value="TreeGrafter"/>
</dbReference>
<organism evidence="4 5">
    <name type="scientific">Cinara cedri</name>
    <dbReference type="NCBI Taxonomy" id="506608"/>
    <lineage>
        <taxon>Eukaryota</taxon>
        <taxon>Metazoa</taxon>
        <taxon>Ecdysozoa</taxon>
        <taxon>Arthropoda</taxon>
        <taxon>Hexapoda</taxon>
        <taxon>Insecta</taxon>
        <taxon>Pterygota</taxon>
        <taxon>Neoptera</taxon>
        <taxon>Paraneoptera</taxon>
        <taxon>Hemiptera</taxon>
        <taxon>Sternorrhyncha</taxon>
        <taxon>Aphidomorpha</taxon>
        <taxon>Aphidoidea</taxon>
        <taxon>Aphididae</taxon>
        <taxon>Lachninae</taxon>
        <taxon>Cinara</taxon>
    </lineage>
</organism>
<dbReference type="PANTHER" id="PTHR17695:SF11">
    <property type="entry name" value="SMALL SUBUNIT PROCESSOME COMPONENT 20 HOMOLOG"/>
    <property type="match status" value="1"/>
</dbReference>
<protein>
    <submittedName>
        <fullName evidence="4">Armadillo-type fold,Down-regulated-in-metastasis protein,Armadillo-like helical</fullName>
    </submittedName>
</protein>
<dbReference type="InterPro" id="IPR046523">
    <property type="entry name" value="UTP20_dom"/>
</dbReference>
<dbReference type="OrthoDB" id="360653at2759"/>
<dbReference type="EMBL" id="CABPRJ010002368">
    <property type="protein sequence ID" value="VVC43264.1"/>
    <property type="molecule type" value="Genomic_DNA"/>
</dbReference>
<name>A0A5E4NEI0_9HEMI</name>
<dbReference type="Proteomes" id="UP000325440">
    <property type="component" value="Unassembled WGS sequence"/>
</dbReference>
<evidence type="ECO:0000313" key="4">
    <source>
        <dbReference type="EMBL" id="VVC43264.1"/>
    </source>
</evidence>
<dbReference type="InterPro" id="IPR052575">
    <property type="entry name" value="SSU_processome_comp_20"/>
</dbReference>
<proteinExistence type="predicted"/>
<dbReference type="InterPro" id="IPR011989">
    <property type="entry name" value="ARM-like"/>
</dbReference>
<sequence length="2684" mass="309476">MKNKPLRHKEYNTFRFQPFHVRISEIDVDVVHRIGHSNEDFDNDKKTKFFQSIERWNDLNRSESYDELCNNLKPMQLESLPQLLARKQEISQVLFKYLDNPDPLSVQAALEFVVAFAQDLQQEFYVYFPQFLKHCIKLLRTKDAEQIEWSFTCLAYLFKFLWRLIVRDIKPVFECVVLLLGDDQPNYINDFAAESFSFVARKVKDKKSFLKMVLKNLKHKQDSVYGCSKLLFEVIKGMSGGLHTCADFFLPVYINSLADIDISYKLLNDVLDMLFDHILQHIQPNKSAIIWTILKETTSQFLKNHDDNQNERTSANLNQVLILCHRFVAHKNGSCIQNLTELYEWVLGYLNHRPQLAQDHLNTLSSIVSTLCLSNIGLPSYQSNTLIEKVMSLNNIDILVSFAEQMYTYINFELLIIQKLLNFIIDLINLNQEVPKSIIICLSRYLNDKSPLRSYGYDKWRINFKNTLYGRHHGSEIIGNYILRWLENVGIVNYDADDITCYLILLQHFNHNEANATAVLKKMFEFTTQQFENGSIKNFFTFLNLIKTIMRLKDDFHDWYTLPKLIPQLNSFLNNKFGSCALILEVIYVLTTSLNIQINDIYIMELEKKLIDLLSSPYHQVRLISCKILVLINFPTCSQFEERNKLFKLLESVETVPVSLNEYRERLLRIQHLEYNDTFENKYITVEDVSEIAVKFLLGNLHVNFRPMWDPVIKLIVSHAKSSKTFWPVFEKELQFSTQHKNYIMKSNGLKDEFKIDFINEQYTKLNNAAERVDMTNYRTLLWTAMAEFGILIEQKNKDIVKHFLHFIWSEYMKGNSELANSWNIKQNDKDENPETDNESNLNEIHSVEPFKSNNKALTKLLLAHLNLMSNIPNPKSIYKEAEVYDVYLSLLSNKNAEVQKAAFDCLLTYKQKHVTPYKENLYKLIDEQSFKAELVMFRVDTESKAILPEYRPLLMPIIMRLVYGKLLGGGGPRTGGKSSGQNRRTAIMRFLVGCEESELLVFMQMIFRALDSQVQFSECPLEMIRHIVNTIDLEHVLPPRRLLSSVNMCAVILKQCGALSGTNGLYYMLKVLLCIGANIKAMLMHRSSVHDGYLNTISKVRITTIETLTAFFQHFENFPWTRNFLSSIFEVFIEPTLCKMSIECFQYPTPLMKFLVVWSQIPRYYCLLGYKVNDLTPIKVLIDLLTSEKTYGGVKKIILEVINRLLTFDGTYNDAMDVDVPALDVPLPLLPSEYEDVLNVGSRLLFPYLPTILKYLYNELSKKRGVGLESIEMSILTKASELVRDQQSSSNLLSLLFPVLLKKATGDDMAIAPLFATVNCLVSNVKDIGLIPRQLATLFSSVTGQHSRNMLLEFTKIIAKKSPNSKIHCDILCELNAWDKRRLDQPDFDCRMNAFKKIKVLLDDNDVSVEFGAFVIYNCFYIFSNVNDIGLRDTASTCLKNISCFLCLKYAKQSSERTFILDSVLLPSIRSGVQSSKELVQYESISLLGHLARKCAHVHFIFNDLQPLSNETDLEGDFFENIQHLQTYRKVKALHRFSEIMKKSYRCPRPKTIVHYLFPLANQFLCSQKYAAKNSLIDAAIDAIITMSRILPWQQYETLLKLYLNKMRSSIDFQKQMVRIVSGILDSFHFDLSRAAERESKAISELTPVKSIKNSSHIVTSENKMENDQQDEVEIQMEIDDDIDEEENTKLRELIVEKMHILCPSTAIKVTKAISIGLLPQLNNNLAQYSESDRSHKMNKKQVEYDKEEMEMLKIPVALAVVKLLKKLPENMLEENIQGVFMKLCTFLKSRLESVRRVTRETLQNIMITLGTSYMSMLLNEMTALLTQGFQVHVLIYTIHAIFVSLSEHFEKGHMDSCLPYILEVVKVDLFGASSDEKEVAKIAGKTVEARGNKSYNTLHIAAEYVTEKSFINIIMPFKDILFSTLSFKNVRKCNESLRHIVTGLVDNKFVNTESLLEFAYGTVSQSIPVLNIDSKQEIKTREEIKKPDSYIIPQEPKRTKTILDKTVCARTNAHELVQFGLSLFQFMLKREMLKSSVFSPFIDPFVSLVMDSLKCQHIKLITLALQCLNWLLKRDLPSVKENIKSISESLFETIHKYATGQNCTGDNADLVMSAFKTLSTYIREVKYHKLNDDQLRQAVLYAEQELCSVEDGGNTVTTTFTLIKALLSRQHNCHELKELMIHVAKSSITCERDAVRTQARQTFYQYLMDYPIGKALNGHIQFYLSQLEYEVQNGRESALEMITLLIKTLPPEVLRNHSSTMFISLGARIVNDSVASCRKSAAEAISIMLGRLTKNIISTLYEITLTWLQGSKIIHRQLGAQLISIFVTVEDQEFNSRLKTTLPLLCKYLKRTVNIDGPGRFVRIHEPVENAQELDHLLFQCLQTCVNIANTCPNALTKSSLNEHINNIAVSCQELLRDDHGWVRLGALRFLKKYLSTVDTKAIALLASKKIDKEEKRFLYFNARQNVKMLCLDLIDQVIPGHEVLEEILKETMDNLLLLAEILKFVQSKKVKNDKNELSLGWLLKNLNKLIYIEVSKYPQHYTVRNTVFNYYGALTTHLERPKLLSVVKIILKPLIRELSTTDDASVDIRRVAKSASNVIKKKCGAEIYNENCSIIQRNLNARRALRKKESLLQVVTNPELAAKRKITKQAKKKGNKKRKMEKLKQKNIIMKIKKDIDLEEY</sequence>
<dbReference type="GO" id="GO:0032040">
    <property type="term" value="C:small-subunit processome"/>
    <property type="evidence" value="ECO:0007669"/>
    <property type="project" value="TreeGrafter"/>
</dbReference>
<dbReference type="Gene3D" id="1.25.10.10">
    <property type="entry name" value="Leucine-rich Repeat Variant"/>
    <property type="match status" value="2"/>
</dbReference>
<keyword evidence="5" id="KW-1185">Reference proteome</keyword>
<feature type="domain" description="U3 small nucleolar RNA-associated protein 20 C-terminal" evidence="3">
    <location>
        <begin position="2318"/>
        <end position="2664"/>
    </location>
</feature>
<dbReference type="Pfam" id="PF20416">
    <property type="entry name" value="UTP20"/>
    <property type="match status" value="1"/>
</dbReference>
<evidence type="ECO:0000313" key="5">
    <source>
        <dbReference type="Proteomes" id="UP000325440"/>
    </source>
</evidence>
<evidence type="ECO:0000259" key="1">
    <source>
        <dbReference type="Pfam" id="PF07539"/>
    </source>
</evidence>
<evidence type="ECO:0000259" key="3">
    <source>
        <dbReference type="Pfam" id="PF23099"/>
    </source>
</evidence>
<dbReference type="InterPro" id="IPR011430">
    <property type="entry name" value="UTP20_N"/>
</dbReference>